<comment type="caution">
    <text evidence="7">The sequence shown here is derived from an EMBL/GenBank/DDBJ whole genome shotgun (WGS) entry which is preliminary data.</text>
</comment>
<keyword evidence="8" id="KW-1185">Reference proteome</keyword>
<comment type="subcellular location">
    <subcellularLocation>
        <location evidence="1">Membrane</location>
        <topology evidence="1">Multi-pass membrane protein</topology>
    </subcellularLocation>
</comment>
<reference evidence="7 8" key="1">
    <citation type="submission" date="2016-03" db="EMBL/GenBank/DDBJ databases">
        <title>Spore heat resistance.</title>
        <authorList>
            <person name="Boekhorst J."/>
            <person name="Berendsen E.M."/>
            <person name="Wells-Bennik M.H."/>
            <person name="Kuipers O.P."/>
        </authorList>
    </citation>
    <scope>NUCLEOTIDE SEQUENCE [LARGE SCALE GENOMIC DNA]</scope>
    <source>
        <strain evidence="7 8">AF16</strain>
    </source>
</reference>
<evidence type="ECO:0000256" key="1">
    <source>
        <dbReference type="ARBA" id="ARBA00004141"/>
    </source>
</evidence>
<dbReference type="OrthoDB" id="1886387at2"/>
<evidence type="ECO:0000256" key="4">
    <source>
        <dbReference type="ARBA" id="ARBA00023136"/>
    </source>
</evidence>
<evidence type="ECO:0000256" key="3">
    <source>
        <dbReference type="ARBA" id="ARBA00022989"/>
    </source>
</evidence>
<organism evidence="7 8">
    <name type="scientific">Anoxybacillus flavithermus</name>
    <dbReference type="NCBI Taxonomy" id="33934"/>
    <lineage>
        <taxon>Bacteria</taxon>
        <taxon>Bacillati</taxon>
        <taxon>Bacillota</taxon>
        <taxon>Bacilli</taxon>
        <taxon>Bacillales</taxon>
        <taxon>Anoxybacillaceae</taxon>
        <taxon>Anoxybacillus</taxon>
    </lineage>
</organism>
<keyword evidence="4 5" id="KW-0472">Membrane</keyword>
<keyword evidence="2 5" id="KW-0812">Transmembrane</keyword>
<sequence>MLQNQRNANYSFLIIISLIVLPFNSLPYFNNILGELSYQATFYPLCIGVIIWCINTIFRKKIRVPKHNSFLILFVFLLWILISGIFNTIDIAQAFIKGRTGIERFLNQVILYLFLILTSLIIYESNRGDKINFFNKISLGLFLSFVVVGIYSIFEIIGIFFNESIRLTLYQISPYIHSFGHEAYFYIKRVRSVAGEASWLAIYFIFSFPWIIYFVMRNIKNYVINFFIIGYMFLIIYFTYSRTAYIIILIQILIYLYMLIKKGLLKLNYKNLIILVLAILIVILTSSSILEHFLENVLSLLDKDYSSNIARIGSQIAAIQMGLNNPIFGVGLGQYAFYVKQFMPLWALGNEEVSAWIDPYNDSIWAPVHSLFARLFAELGIIGLFLWLLLFIILVVDVCRKVLKMDDKNNIFIGVSLLTSIIGTLLIGFTHDSYRWFMYPFSIGFSWIYLYKK</sequence>
<dbReference type="Pfam" id="PF04932">
    <property type="entry name" value="Wzy_C"/>
    <property type="match status" value="1"/>
</dbReference>
<protein>
    <recommendedName>
        <fullName evidence="6">O-antigen ligase-related domain-containing protein</fullName>
    </recommendedName>
</protein>
<feature type="transmembrane region" description="Helical" evidence="5">
    <location>
        <begin position="137"/>
        <end position="161"/>
    </location>
</feature>
<feature type="transmembrane region" description="Helical" evidence="5">
    <location>
        <begin position="272"/>
        <end position="290"/>
    </location>
</feature>
<dbReference type="EMBL" id="LUCQ01000150">
    <property type="protein sequence ID" value="OAO76717.1"/>
    <property type="molecule type" value="Genomic_DNA"/>
</dbReference>
<feature type="transmembrane region" description="Helical" evidence="5">
    <location>
        <begin position="411"/>
        <end position="430"/>
    </location>
</feature>
<keyword evidence="3 5" id="KW-1133">Transmembrane helix</keyword>
<feature type="transmembrane region" description="Helical" evidence="5">
    <location>
        <begin position="12"/>
        <end position="29"/>
    </location>
</feature>
<dbReference type="Proteomes" id="UP000078336">
    <property type="component" value="Unassembled WGS sequence"/>
</dbReference>
<evidence type="ECO:0000313" key="7">
    <source>
        <dbReference type="EMBL" id="OAO76717.1"/>
    </source>
</evidence>
<gene>
    <name evidence="7" type="ORF">TAF16_2429</name>
</gene>
<feature type="transmembrane region" description="Helical" evidence="5">
    <location>
        <begin position="436"/>
        <end position="451"/>
    </location>
</feature>
<feature type="transmembrane region" description="Helical" evidence="5">
    <location>
        <begin position="197"/>
        <end position="215"/>
    </location>
</feature>
<dbReference type="RefSeq" id="WP_064214487.1">
    <property type="nucleotide sequence ID" value="NZ_LUCQ01000150.1"/>
</dbReference>
<dbReference type="InterPro" id="IPR051533">
    <property type="entry name" value="WaaL-like"/>
</dbReference>
<dbReference type="PATRIC" id="fig|33934.7.peg.2314"/>
<evidence type="ECO:0000313" key="8">
    <source>
        <dbReference type="Proteomes" id="UP000078336"/>
    </source>
</evidence>
<feature type="transmembrane region" description="Helical" evidence="5">
    <location>
        <begin position="41"/>
        <end position="58"/>
    </location>
</feature>
<evidence type="ECO:0000256" key="2">
    <source>
        <dbReference type="ARBA" id="ARBA00022692"/>
    </source>
</evidence>
<dbReference type="PANTHER" id="PTHR37422">
    <property type="entry name" value="TEICHURONIC ACID BIOSYNTHESIS PROTEIN TUAE"/>
    <property type="match status" value="1"/>
</dbReference>
<feature type="transmembrane region" description="Helical" evidence="5">
    <location>
        <begin position="70"/>
        <end position="89"/>
    </location>
</feature>
<dbReference type="AlphaFoldDB" id="A0A178T5X9"/>
<dbReference type="GO" id="GO:0016020">
    <property type="term" value="C:membrane"/>
    <property type="evidence" value="ECO:0007669"/>
    <property type="project" value="UniProtKB-SubCell"/>
</dbReference>
<dbReference type="PANTHER" id="PTHR37422:SF13">
    <property type="entry name" value="LIPOPOLYSACCHARIDE BIOSYNTHESIS PROTEIN PA4999-RELATED"/>
    <property type="match status" value="1"/>
</dbReference>
<dbReference type="InterPro" id="IPR007016">
    <property type="entry name" value="O-antigen_ligase-rel_domated"/>
</dbReference>
<name>A0A178T5X9_9BACL</name>
<feature type="transmembrane region" description="Helical" evidence="5">
    <location>
        <begin position="244"/>
        <end position="260"/>
    </location>
</feature>
<feature type="transmembrane region" description="Helical" evidence="5">
    <location>
        <begin position="375"/>
        <end position="399"/>
    </location>
</feature>
<evidence type="ECO:0000256" key="5">
    <source>
        <dbReference type="SAM" id="Phobius"/>
    </source>
</evidence>
<accession>A0A178T5X9</accession>
<feature type="transmembrane region" description="Helical" evidence="5">
    <location>
        <begin position="222"/>
        <end position="238"/>
    </location>
</feature>
<feature type="transmembrane region" description="Helical" evidence="5">
    <location>
        <begin position="109"/>
        <end position="125"/>
    </location>
</feature>
<evidence type="ECO:0000259" key="6">
    <source>
        <dbReference type="Pfam" id="PF04932"/>
    </source>
</evidence>
<feature type="domain" description="O-antigen ligase-related" evidence="6">
    <location>
        <begin position="229"/>
        <end position="388"/>
    </location>
</feature>
<proteinExistence type="predicted"/>